<evidence type="ECO:0000313" key="10">
    <source>
        <dbReference type="EMBL" id="ATV96624.1"/>
    </source>
</evidence>
<evidence type="ECO:0000256" key="4">
    <source>
        <dbReference type="ARBA" id="ARBA00022725"/>
    </source>
</evidence>
<dbReference type="InterPro" id="IPR004117">
    <property type="entry name" value="7tm6_olfct_rcpt"/>
</dbReference>
<dbReference type="PANTHER" id="PTHR21137">
    <property type="entry name" value="ODORANT RECEPTOR"/>
    <property type="match status" value="1"/>
</dbReference>
<dbReference type="Pfam" id="PF02949">
    <property type="entry name" value="7tm_6"/>
    <property type="match status" value="1"/>
</dbReference>
<gene>
    <name evidence="10" type="primary">OR4</name>
</gene>
<evidence type="ECO:0000256" key="6">
    <source>
        <dbReference type="ARBA" id="ARBA00023136"/>
    </source>
</evidence>
<feature type="transmembrane region" description="Helical" evidence="9">
    <location>
        <begin position="73"/>
        <end position="92"/>
    </location>
</feature>
<keyword evidence="3 9" id="KW-0812">Transmembrane</keyword>
<sequence length="424" mass="49613">MICQEKMDTAMIPLQRVLSLGLIWPTEIKPDRTVYLANFFYRWYSIAFYFLVPIMETSYAIQHINDMRECTEAACTLFTAIVVEVKLFYLLIYQETLKYLIRTHLQKDYTTHMPFLHKVQQFKDEKFSELNAYLEDTMDKDLKQCRLLFISLVPSVVGTLILYQMVPALTMWYTSVYNPDNYELLLPFRFALPFDYEDSTALYTFAYSIHIMAGWLTGHGFIYMDVIFGMVMVMMIRQCEVLARVLRDQHKYAVILAGEGATPKQIDDQSYDLLSQWIVHYERILMEHSKIEALGPVFFSQFSGATLTICLLAFKADMESHPALLATYFLHFVSTAVQLMIYCWYGERLFHVGQNLAEVAYQTPWEERSGRYQHALRMVIRQGHRYPRLTAIGFWELSLPTYRAIFGTAASYYTLLQSVGEEKE</sequence>
<dbReference type="AlphaFoldDB" id="A0A2H4NTA7"/>
<keyword evidence="5 9" id="KW-1133">Transmembrane helix</keyword>
<feature type="transmembrane region" description="Helical" evidence="9">
    <location>
        <begin position="147"/>
        <end position="166"/>
    </location>
</feature>
<evidence type="ECO:0000256" key="3">
    <source>
        <dbReference type="ARBA" id="ARBA00022692"/>
    </source>
</evidence>
<feature type="transmembrane region" description="Helical" evidence="9">
    <location>
        <begin position="39"/>
        <end position="61"/>
    </location>
</feature>
<dbReference type="EMBL" id="KY750557">
    <property type="protein sequence ID" value="ATV96624.1"/>
    <property type="molecule type" value="mRNA"/>
</dbReference>
<comment type="subcellular location">
    <subcellularLocation>
        <location evidence="9">Cell membrane</location>
        <topology evidence="9">Multi-pass membrane protein</topology>
    </subcellularLocation>
    <subcellularLocation>
        <location evidence="1">Membrane</location>
        <topology evidence="1">Multi-pass membrane protein</topology>
    </subcellularLocation>
</comment>
<accession>A0A2H4NTA7</accession>
<evidence type="ECO:0000256" key="5">
    <source>
        <dbReference type="ARBA" id="ARBA00022989"/>
    </source>
</evidence>
<name>A0A2H4NTA7_9NEOP</name>
<dbReference type="GO" id="GO:0005886">
    <property type="term" value="C:plasma membrane"/>
    <property type="evidence" value="ECO:0007669"/>
    <property type="project" value="UniProtKB-SubCell"/>
</dbReference>
<proteinExistence type="evidence at transcript level"/>
<feature type="transmembrane region" description="Helical" evidence="9">
    <location>
        <begin position="293"/>
        <end position="314"/>
    </location>
</feature>
<evidence type="ECO:0000256" key="2">
    <source>
        <dbReference type="ARBA" id="ARBA00022606"/>
    </source>
</evidence>
<organism evidence="10">
    <name type="scientific">Eriocrania semipurpurella</name>
    <dbReference type="NCBI Taxonomy" id="41180"/>
    <lineage>
        <taxon>Eukaryota</taxon>
        <taxon>Metazoa</taxon>
        <taxon>Ecdysozoa</taxon>
        <taxon>Arthropoda</taxon>
        <taxon>Hexapoda</taxon>
        <taxon>Insecta</taxon>
        <taxon>Pterygota</taxon>
        <taxon>Neoptera</taxon>
        <taxon>Endopterygota</taxon>
        <taxon>Lepidoptera</taxon>
        <taxon>Glossata</taxon>
        <taxon>Eriocranioidea</taxon>
        <taxon>Eriocraniidae</taxon>
        <taxon>Eriocrania</taxon>
    </lineage>
</organism>
<comment type="similarity">
    <text evidence="9">Belongs to the insect chemoreceptor superfamily. Heteromeric odorant receptor channel (TC 1.A.69) family.</text>
</comment>
<dbReference type="GO" id="GO:0007165">
    <property type="term" value="P:signal transduction"/>
    <property type="evidence" value="ECO:0007669"/>
    <property type="project" value="UniProtKB-KW"/>
</dbReference>
<dbReference type="GO" id="GO:0004984">
    <property type="term" value="F:olfactory receptor activity"/>
    <property type="evidence" value="ECO:0007669"/>
    <property type="project" value="InterPro"/>
</dbReference>
<dbReference type="GO" id="GO:0005549">
    <property type="term" value="F:odorant binding"/>
    <property type="evidence" value="ECO:0007669"/>
    <property type="project" value="InterPro"/>
</dbReference>
<evidence type="ECO:0000256" key="7">
    <source>
        <dbReference type="ARBA" id="ARBA00023170"/>
    </source>
</evidence>
<keyword evidence="6 9" id="KW-0472">Membrane</keyword>
<reference evidence="10" key="1">
    <citation type="journal article" date="2017" name="Mol. Biol. Evol.">
        <title>Characterization of Odorant Receptors from a Non-ditrysian Moth, Eriocrania semipurpurella Sheds Light on the Origin of Sex Pheromone Receptors in Lepidoptera.</title>
        <authorList>
            <person name="Yuvaraj J.K."/>
            <person name="Corcoran J.A."/>
            <person name="Andersson M.N."/>
            <person name="Newcomb R.D."/>
            <person name="Anderbrant O."/>
            <person name="Lofstedt C."/>
        </authorList>
    </citation>
    <scope>NUCLEOTIDE SEQUENCE</scope>
    <source>
        <tissue evidence="10">Antenna</tissue>
    </source>
</reference>
<feature type="transmembrane region" description="Helical" evidence="9">
    <location>
        <begin position="205"/>
        <end position="228"/>
    </location>
</feature>
<evidence type="ECO:0000256" key="9">
    <source>
        <dbReference type="RuleBase" id="RU351113"/>
    </source>
</evidence>
<evidence type="ECO:0000256" key="1">
    <source>
        <dbReference type="ARBA" id="ARBA00004141"/>
    </source>
</evidence>
<keyword evidence="2 9" id="KW-0716">Sensory transduction</keyword>
<protein>
    <recommendedName>
        <fullName evidence="9">Odorant receptor</fullName>
    </recommendedName>
</protein>
<keyword evidence="7 9" id="KW-0675">Receptor</keyword>
<evidence type="ECO:0000256" key="8">
    <source>
        <dbReference type="ARBA" id="ARBA00023224"/>
    </source>
</evidence>
<keyword evidence="8 9" id="KW-0807">Transducer</keyword>
<feature type="transmembrane region" description="Helical" evidence="9">
    <location>
        <begin position="326"/>
        <end position="345"/>
    </location>
</feature>
<keyword evidence="4 9" id="KW-0552">Olfaction</keyword>
<dbReference type="PANTHER" id="PTHR21137:SF42">
    <property type="entry name" value="ODORANT RECEPTOR 83A"/>
    <property type="match status" value="1"/>
</dbReference>
<comment type="caution">
    <text evidence="9">Lacks conserved residue(s) required for the propagation of feature annotation.</text>
</comment>